<dbReference type="EMBL" id="CZDF01000154">
    <property type="protein sequence ID" value="CUR32677.1"/>
    <property type="molecule type" value="Genomic_DNA"/>
</dbReference>
<evidence type="ECO:0000313" key="2">
    <source>
        <dbReference type="Proteomes" id="UP000184315"/>
    </source>
</evidence>
<dbReference type="Proteomes" id="UP000184315">
    <property type="component" value="Unassembled WGS sequence"/>
</dbReference>
<dbReference type="STRING" id="671072.PL9214490224"/>
<dbReference type="AlphaFoldDB" id="A0A1J1LJA0"/>
<reference evidence="2" key="1">
    <citation type="submission" date="2015-10" db="EMBL/GenBank/DDBJ databases">
        <authorList>
            <person name="Regsiter A."/>
            <person name="william w."/>
        </authorList>
    </citation>
    <scope>NUCLEOTIDE SEQUENCE [LARGE SCALE GENOMIC DNA]</scope>
</reference>
<evidence type="ECO:0000313" key="1">
    <source>
        <dbReference type="EMBL" id="CUR32677.1"/>
    </source>
</evidence>
<protein>
    <submittedName>
        <fullName evidence="1">Uncharacterized protein</fullName>
    </submittedName>
</protein>
<gene>
    <name evidence="1" type="ORF">PL9214490224</name>
</gene>
<proteinExistence type="predicted"/>
<sequence>MSKASKYWTLVKLESSGRQKRSEIAAAKAFFERAFPEFLAEADVPDVPIQKQLVQWLRDGNSQGNNINSQNAECCLLCFISWEIEQVCLQLAQQFGTYHGFRSQDLFPFVLDEEGINRQRHLGQTKTSYQSFAREILQTFDPQQSSLATWTNRRVKFNSEINKFLLEHGVYLVSDWAILNDTHPQQLEKILTQFYQLTSLEVEQRLQLLACYHSVYRSQRLQQRQAGARKRCQPPTAQQYQQIAQRLETLIQQRISPKAVALKLQNLATLLRQYRTYIRGGKLPNQSLIFVDDSDSIIEQIPSPEPLENDEEQIKKQEFLNWYEKQFLMCLHSSIAQVLETWLTTCQKRDGEKAEQFLTALYLFHCQGQSMSEIAATLGLKAQYQVTRLLKLKAFRADVRHHLLFQLRDRILEYAKPEHLSQELEQWEKQIELALDGELETLFKQAESDSYIAQNRPLNSPFFKGVCYYLDLREKSPELIHSMISLLSKNSRRSY</sequence>
<keyword evidence="2" id="KW-1185">Reference proteome</keyword>
<organism evidence="1 2">
    <name type="scientific">Planktothrix tepida PCC 9214</name>
    <dbReference type="NCBI Taxonomy" id="671072"/>
    <lineage>
        <taxon>Bacteria</taxon>
        <taxon>Bacillati</taxon>
        <taxon>Cyanobacteriota</taxon>
        <taxon>Cyanophyceae</taxon>
        <taxon>Oscillatoriophycideae</taxon>
        <taxon>Oscillatoriales</taxon>
        <taxon>Microcoleaceae</taxon>
        <taxon>Planktothrix</taxon>
    </lineage>
</organism>
<dbReference type="RefSeq" id="WP_072719387.1">
    <property type="nucleotide sequence ID" value="NZ_LN889801.1"/>
</dbReference>
<accession>A0A1J1LJA0</accession>
<name>A0A1J1LJA0_9CYAN</name>